<reference evidence="1" key="1">
    <citation type="journal article" date="2013" name="Genome Biol.">
        <title>Draft genome of the mountain pine beetle, Dendroctonus ponderosae Hopkins, a major forest pest.</title>
        <authorList>
            <person name="Keeling C.I."/>
            <person name="Yuen M.M."/>
            <person name="Liao N.Y."/>
            <person name="Docking T.R."/>
            <person name="Chan S.K."/>
            <person name="Taylor G.A."/>
            <person name="Palmquist D.L."/>
            <person name="Jackman S.D."/>
            <person name="Nguyen A."/>
            <person name="Li M."/>
            <person name="Henderson H."/>
            <person name="Janes J.K."/>
            <person name="Zhao Y."/>
            <person name="Pandoh P."/>
            <person name="Moore R."/>
            <person name="Sperling F.A."/>
            <person name="Huber D.P."/>
            <person name="Birol I."/>
            <person name="Jones S.J."/>
            <person name="Bohlmann J."/>
        </authorList>
    </citation>
    <scope>NUCLEOTIDE SEQUENCE</scope>
</reference>
<accession>N6TS34</accession>
<evidence type="ECO:0000313" key="1">
    <source>
        <dbReference type="EMBL" id="ENN80888.1"/>
    </source>
</evidence>
<name>N6TS34_DENPD</name>
<dbReference type="AlphaFoldDB" id="N6TS34"/>
<proteinExistence type="predicted"/>
<dbReference type="EMBL" id="KB740314">
    <property type="protein sequence ID" value="ENN80888.1"/>
    <property type="molecule type" value="Genomic_DNA"/>
</dbReference>
<feature type="non-terminal residue" evidence="1">
    <location>
        <position position="1"/>
    </location>
</feature>
<gene>
    <name evidence="1" type="ORF">YQE_02677</name>
</gene>
<protein>
    <submittedName>
        <fullName evidence="1">Uncharacterized protein</fullName>
    </submittedName>
</protein>
<dbReference type="HOGENOM" id="CLU_2724818_0_0_1"/>
<sequence>MKSVLILALLFAVVYSQPLNNAYLPPQTSYVYPVPPVQPLVFGSGLGIPAPAPEISGFQWQRGCADCNNPSN</sequence>
<organism evidence="1">
    <name type="scientific">Dendroctonus ponderosae</name>
    <name type="common">Mountain pine beetle</name>
    <dbReference type="NCBI Taxonomy" id="77166"/>
    <lineage>
        <taxon>Eukaryota</taxon>
        <taxon>Metazoa</taxon>
        <taxon>Ecdysozoa</taxon>
        <taxon>Arthropoda</taxon>
        <taxon>Hexapoda</taxon>
        <taxon>Insecta</taxon>
        <taxon>Pterygota</taxon>
        <taxon>Neoptera</taxon>
        <taxon>Endopterygota</taxon>
        <taxon>Coleoptera</taxon>
        <taxon>Polyphaga</taxon>
        <taxon>Cucujiformia</taxon>
        <taxon>Curculionidae</taxon>
        <taxon>Scolytinae</taxon>
        <taxon>Dendroctonus</taxon>
    </lineage>
</organism>